<protein>
    <submittedName>
        <fullName evidence="2">Uracil permease</fullName>
    </submittedName>
</protein>
<feature type="transmembrane region" description="Helical" evidence="1">
    <location>
        <begin position="416"/>
        <end position="435"/>
    </location>
</feature>
<dbReference type="EMBL" id="LILD01000001">
    <property type="protein sequence ID" value="KOO39472.1"/>
    <property type="molecule type" value="Genomic_DNA"/>
</dbReference>
<feature type="transmembrane region" description="Helical" evidence="1">
    <location>
        <begin position="442"/>
        <end position="459"/>
    </location>
</feature>
<evidence type="ECO:0000256" key="1">
    <source>
        <dbReference type="SAM" id="Phobius"/>
    </source>
</evidence>
<sequence length="508" mass="53490">MSTKTVHYPWFKKEDIDAFFALFQNNLANFVIIAVTMIGLGFPASLVFGKVIPGVAVAVIVGNLYYAYMANRLAQKESRSDVTALSYGISTPVMFVFLFGILAPALALTGDPELAWKIGLAAAFLSGFIELLVSFTGNWVRKHLPRPAMLGALAGVAVTFIAGEMLFQVFSIPVLGLVALAIILLGVVGKVTLPFNIPPSLCAVIIGTVLAFVLGYQSANTLQDSLANIGLYPILPSLGAFEGFGYLFGPLVGLLAILLPITIYNAIETMNNVDAMAAAGDSYDVRECQAVDGVGTMIGAVFGGLFPTTVYIATVGSKWMGAGRGYSILNALVFAITAVTGVIAALSELIPLAAVAPILVFVGMSMVVTAFDSNDRKYYPAVALAMLPYVANYVMTRFNNNAGEVVQGISEGIVPLGQGAMFTAIILGAIAVCIIDKQFIKAAVFSLIGAGLSFAGFMHAPELSFNAAPDYSLGYLCIAILFSYCAFRKTSKEAVASPSTLSSKRVAS</sequence>
<feature type="transmembrane region" description="Helical" evidence="1">
    <location>
        <begin position="352"/>
        <end position="371"/>
    </location>
</feature>
<keyword evidence="1" id="KW-0472">Membrane</keyword>
<dbReference type="RefSeq" id="WP_053431433.1">
    <property type="nucleotide sequence ID" value="NZ_CP040441.1"/>
</dbReference>
<feature type="transmembrane region" description="Helical" evidence="1">
    <location>
        <begin position="328"/>
        <end position="346"/>
    </location>
</feature>
<name>A0A0M0KLM5_ALKHA</name>
<dbReference type="AlphaFoldDB" id="A0A0M0KLM5"/>
<dbReference type="PANTHER" id="PTHR31610:SF0">
    <property type="entry name" value="SLC26A_SULP TRANSPORTER DOMAIN-CONTAINING PROTEIN"/>
    <property type="match status" value="1"/>
</dbReference>
<comment type="caution">
    <text evidence="2">The sequence shown here is derived from an EMBL/GenBank/DDBJ whole genome shotgun (WGS) entry which is preliminary data.</text>
</comment>
<feature type="transmembrane region" description="Helical" evidence="1">
    <location>
        <begin position="200"/>
        <end position="219"/>
    </location>
</feature>
<keyword evidence="1" id="KW-1133">Transmembrane helix</keyword>
<dbReference type="GeneID" id="87597135"/>
<feature type="transmembrane region" description="Helical" evidence="1">
    <location>
        <begin position="114"/>
        <end position="135"/>
    </location>
</feature>
<feature type="transmembrane region" description="Helical" evidence="1">
    <location>
        <begin position="169"/>
        <end position="188"/>
    </location>
</feature>
<reference evidence="2" key="1">
    <citation type="submission" date="2015-08" db="EMBL/GenBank/DDBJ databases">
        <title>Complete DNA Sequence of Pseudomonas syringae pv. actinidiae, the Causal Agent of Kiwifruit Canker Disease.</title>
        <authorList>
            <person name="Rikkerink E.H.A."/>
            <person name="Fineran P.C."/>
        </authorList>
    </citation>
    <scope>NUCLEOTIDE SEQUENCE</scope>
    <source>
        <strain evidence="2">DSM 13666</strain>
    </source>
</reference>
<feature type="transmembrane region" description="Helical" evidence="1">
    <location>
        <begin position="244"/>
        <end position="267"/>
    </location>
</feature>
<feature type="transmembrane region" description="Helical" evidence="1">
    <location>
        <begin position="89"/>
        <end position="108"/>
    </location>
</feature>
<proteinExistence type="predicted"/>
<feature type="transmembrane region" description="Helical" evidence="1">
    <location>
        <begin position="20"/>
        <end position="42"/>
    </location>
</feature>
<dbReference type="PANTHER" id="PTHR31610">
    <property type="entry name" value="SLR0360 PROTEIN"/>
    <property type="match status" value="1"/>
</dbReference>
<dbReference type="PATRIC" id="fig|136160.3.peg.2798"/>
<evidence type="ECO:0000313" key="2">
    <source>
        <dbReference type="EMBL" id="KOO39472.1"/>
    </source>
</evidence>
<feature type="transmembrane region" description="Helical" evidence="1">
    <location>
        <begin position="48"/>
        <end position="68"/>
    </location>
</feature>
<organism evidence="2">
    <name type="scientific">Halalkalibacterium halodurans</name>
    <name type="common">Bacillus halodurans</name>
    <dbReference type="NCBI Taxonomy" id="86665"/>
    <lineage>
        <taxon>Bacteria</taxon>
        <taxon>Bacillati</taxon>
        <taxon>Bacillota</taxon>
        <taxon>Bacilli</taxon>
        <taxon>Bacillales</taxon>
        <taxon>Bacillaceae</taxon>
        <taxon>Halalkalibacterium (ex Joshi et al. 2022)</taxon>
    </lineage>
</organism>
<keyword evidence="1" id="KW-0812">Transmembrane</keyword>
<feature type="transmembrane region" description="Helical" evidence="1">
    <location>
        <begin position="471"/>
        <end position="487"/>
    </location>
</feature>
<feature type="transmembrane region" description="Helical" evidence="1">
    <location>
        <begin position="147"/>
        <end position="163"/>
    </location>
</feature>
<accession>A0A0M0KLM5</accession>
<gene>
    <name evidence="2" type="ORF">AMD02_11900</name>
</gene>